<dbReference type="EnsemblPlants" id="AES69712">
    <property type="protein sequence ID" value="AES69712"/>
    <property type="gene ID" value="MTR_3g033700"/>
</dbReference>
<proteinExistence type="predicted"/>
<accession>G7IX41</accession>
<organism evidence="2 4">
    <name type="scientific">Medicago truncatula</name>
    <name type="common">Barrel medic</name>
    <name type="synonym">Medicago tribuloides</name>
    <dbReference type="NCBI Taxonomy" id="3880"/>
    <lineage>
        <taxon>Eukaryota</taxon>
        <taxon>Viridiplantae</taxon>
        <taxon>Streptophyta</taxon>
        <taxon>Embryophyta</taxon>
        <taxon>Tracheophyta</taxon>
        <taxon>Spermatophyta</taxon>
        <taxon>Magnoliopsida</taxon>
        <taxon>eudicotyledons</taxon>
        <taxon>Gunneridae</taxon>
        <taxon>Pentapetalae</taxon>
        <taxon>rosids</taxon>
        <taxon>fabids</taxon>
        <taxon>Fabales</taxon>
        <taxon>Fabaceae</taxon>
        <taxon>Papilionoideae</taxon>
        <taxon>50 kb inversion clade</taxon>
        <taxon>NPAAA clade</taxon>
        <taxon>Hologalegina</taxon>
        <taxon>IRL clade</taxon>
        <taxon>Trifolieae</taxon>
        <taxon>Medicago</taxon>
    </lineage>
</organism>
<reference evidence="2 4" key="2">
    <citation type="journal article" date="2014" name="BMC Genomics">
        <title>An improved genome release (version Mt4.0) for the model legume Medicago truncatula.</title>
        <authorList>
            <person name="Tang H."/>
            <person name="Krishnakumar V."/>
            <person name="Bidwell S."/>
            <person name="Rosen B."/>
            <person name="Chan A."/>
            <person name="Zhou S."/>
            <person name="Gentzbittel L."/>
            <person name="Childs K.L."/>
            <person name="Yandell M."/>
            <person name="Gundlach H."/>
            <person name="Mayer K.F."/>
            <person name="Schwartz D.C."/>
            <person name="Town C.D."/>
        </authorList>
    </citation>
    <scope>GENOME REANNOTATION</scope>
    <source>
        <strain evidence="3 4">cv. Jemalong A17</strain>
    </source>
</reference>
<evidence type="ECO:0000313" key="2">
    <source>
        <dbReference type="EMBL" id="AES69712.2"/>
    </source>
</evidence>
<evidence type="ECO:0000313" key="4">
    <source>
        <dbReference type="Proteomes" id="UP000002051"/>
    </source>
</evidence>
<reference evidence="3" key="3">
    <citation type="submission" date="2015-04" db="UniProtKB">
        <authorList>
            <consortium name="EnsemblPlants"/>
        </authorList>
    </citation>
    <scope>IDENTIFICATION</scope>
    <source>
        <strain evidence="3">cv. Jemalong A17</strain>
    </source>
</reference>
<dbReference type="HOGENOM" id="CLU_2546043_0_0_1"/>
<dbReference type="Proteomes" id="UP000002051">
    <property type="component" value="Chromosome 3"/>
</dbReference>
<keyword evidence="4" id="KW-1185">Reference proteome</keyword>
<accession>A0A0C3VEB8</accession>
<evidence type="ECO:0000313" key="3">
    <source>
        <dbReference type="EnsemblPlants" id="AES69712"/>
    </source>
</evidence>
<reference evidence="2 4" key="1">
    <citation type="journal article" date="2011" name="Nature">
        <title>The Medicago genome provides insight into the evolution of rhizobial symbioses.</title>
        <authorList>
            <person name="Young N.D."/>
            <person name="Debelle F."/>
            <person name="Oldroyd G.E."/>
            <person name="Geurts R."/>
            <person name="Cannon S.B."/>
            <person name="Udvardi M.K."/>
            <person name="Benedito V.A."/>
            <person name="Mayer K.F."/>
            <person name="Gouzy J."/>
            <person name="Schoof H."/>
            <person name="Van de Peer Y."/>
            <person name="Proost S."/>
            <person name="Cook D.R."/>
            <person name="Meyers B.C."/>
            <person name="Spannagl M."/>
            <person name="Cheung F."/>
            <person name="De Mita S."/>
            <person name="Krishnakumar V."/>
            <person name="Gundlach H."/>
            <person name="Zhou S."/>
            <person name="Mudge J."/>
            <person name="Bharti A.K."/>
            <person name="Murray J.D."/>
            <person name="Naoumkina M.A."/>
            <person name="Rosen B."/>
            <person name="Silverstein K.A."/>
            <person name="Tang H."/>
            <person name="Rombauts S."/>
            <person name="Zhao P.X."/>
            <person name="Zhou P."/>
            <person name="Barbe V."/>
            <person name="Bardou P."/>
            <person name="Bechner M."/>
            <person name="Bellec A."/>
            <person name="Berger A."/>
            <person name="Berges H."/>
            <person name="Bidwell S."/>
            <person name="Bisseling T."/>
            <person name="Choisne N."/>
            <person name="Couloux A."/>
            <person name="Denny R."/>
            <person name="Deshpande S."/>
            <person name="Dai X."/>
            <person name="Doyle J.J."/>
            <person name="Dudez A.M."/>
            <person name="Farmer A.D."/>
            <person name="Fouteau S."/>
            <person name="Franken C."/>
            <person name="Gibelin C."/>
            <person name="Gish J."/>
            <person name="Goldstein S."/>
            <person name="Gonzalez A.J."/>
            <person name="Green P.J."/>
            <person name="Hallab A."/>
            <person name="Hartog M."/>
            <person name="Hua A."/>
            <person name="Humphray S.J."/>
            <person name="Jeong D.H."/>
            <person name="Jing Y."/>
            <person name="Jocker A."/>
            <person name="Kenton S.M."/>
            <person name="Kim D.J."/>
            <person name="Klee K."/>
            <person name="Lai H."/>
            <person name="Lang C."/>
            <person name="Lin S."/>
            <person name="Macmil S.L."/>
            <person name="Magdelenat G."/>
            <person name="Matthews L."/>
            <person name="McCorrison J."/>
            <person name="Monaghan E.L."/>
            <person name="Mun J.H."/>
            <person name="Najar F.Z."/>
            <person name="Nicholson C."/>
            <person name="Noirot C."/>
            <person name="O'Bleness M."/>
            <person name="Paule C.R."/>
            <person name="Poulain J."/>
            <person name="Prion F."/>
            <person name="Qin B."/>
            <person name="Qu C."/>
            <person name="Retzel E.F."/>
            <person name="Riddle C."/>
            <person name="Sallet E."/>
            <person name="Samain S."/>
            <person name="Samson N."/>
            <person name="Sanders I."/>
            <person name="Saurat O."/>
            <person name="Scarpelli C."/>
            <person name="Schiex T."/>
            <person name="Segurens B."/>
            <person name="Severin A.J."/>
            <person name="Sherrier D.J."/>
            <person name="Shi R."/>
            <person name="Sims S."/>
            <person name="Singer S.R."/>
            <person name="Sinharoy S."/>
            <person name="Sterck L."/>
            <person name="Viollet A."/>
            <person name="Wang B.B."/>
            <person name="Wang K."/>
            <person name="Wang M."/>
            <person name="Wang X."/>
            <person name="Warfsmann J."/>
            <person name="Weissenbach J."/>
            <person name="White D.D."/>
            <person name="White J.D."/>
            <person name="Wiley G.B."/>
            <person name="Wincker P."/>
            <person name="Xing Y."/>
            <person name="Yang L."/>
            <person name="Yao Z."/>
            <person name="Ying F."/>
            <person name="Zhai J."/>
            <person name="Zhou L."/>
            <person name="Zuber A."/>
            <person name="Denarie J."/>
            <person name="Dixon R.A."/>
            <person name="May G.D."/>
            <person name="Schwartz D.C."/>
            <person name="Rogers J."/>
            <person name="Quetier F."/>
            <person name="Town C.D."/>
            <person name="Roe B.A."/>
        </authorList>
    </citation>
    <scope>NUCLEOTIDE SEQUENCE [LARGE SCALE GENOMIC DNA]</scope>
    <source>
        <strain evidence="2">A17</strain>
        <strain evidence="3 4">cv. Jemalong A17</strain>
    </source>
</reference>
<keyword evidence="1" id="KW-0732">Signal</keyword>
<evidence type="ECO:0000256" key="1">
    <source>
        <dbReference type="SAM" id="SignalP"/>
    </source>
</evidence>
<feature type="chain" id="PRO_5014572511" evidence="1">
    <location>
        <begin position="33"/>
        <end position="83"/>
    </location>
</feature>
<dbReference type="EMBL" id="CM001219">
    <property type="protein sequence ID" value="AES69712.2"/>
    <property type="molecule type" value="Genomic_DNA"/>
</dbReference>
<sequence length="83" mass="8962">MGTASTKISALVIVYLLAFLIFASDMFMKSEGKEIDAECDITSDCHDCAKGFHKLCSFGHCYCITGPPAKPEQNILDVKDGGI</sequence>
<protein>
    <submittedName>
        <fullName evidence="2">Nodule Cysteine-Rich (NCR) secreted peptide-like protein</fullName>
    </submittedName>
</protein>
<name>G7IX41_MEDTR</name>
<dbReference type="AlphaFoldDB" id="G7IX41"/>
<gene>
    <name evidence="2" type="ordered locus">MTR_3g033700</name>
</gene>
<feature type="signal peptide" evidence="1">
    <location>
        <begin position="1"/>
        <end position="32"/>
    </location>
</feature>
<dbReference type="PaxDb" id="3880-AES69712"/>